<sequence>MPRLTADHSLVGLVYSDSARAEATLAALADYLQAHDLALAGLIQRALDRPASARCDMELEDLATGARTAIADDRGSGAVGCALDTDALLGALVRAQATLEAPTDLLLVNKFGKMEAEGSGFLPLIVAALERGIPTIVAVPARNLAAWEAFAADLAMTVPLNDMPLRPPEVLERLGLHLQQSTTTV</sequence>
<evidence type="ECO:0008006" key="3">
    <source>
        <dbReference type="Google" id="ProtNLM"/>
    </source>
</evidence>
<dbReference type="Gene3D" id="3.40.50.300">
    <property type="entry name" value="P-loop containing nucleotide triphosphate hydrolases"/>
    <property type="match status" value="1"/>
</dbReference>
<keyword evidence="2" id="KW-1185">Reference proteome</keyword>
<comment type="caution">
    <text evidence="1">The sequence shown here is derived from an EMBL/GenBank/DDBJ whole genome shotgun (WGS) entry which is preliminary data.</text>
</comment>
<organism evidence="1 2">
    <name type="scientific">Elstera cyanobacteriorum</name>
    <dbReference type="NCBI Taxonomy" id="2022747"/>
    <lineage>
        <taxon>Bacteria</taxon>
        <taxon>Pseudomonadati</taxon>
        <taxon>Pseudomonadota</taxon>
        <taxon>Alphaproteobacteria</taxon>
        <taxon>Rhodospirillales</taxon>
        <taxon>Rhodospirillaceae</taxon>
        <taxon>Elstera</taxon>
    </lineage>
</organism>
<gene>
    <name evidence="1" type="ORF">CHR90_07450</name>
</gene>
<dbReference type="InterPro" id="IPR027417">
    <property type="entry name" value="P-loop_NTPase"/>
</dbReference>
<dbReference type="RefSeq" id="WP_094408374.1">
    <property type="nucleotide sequence ID" value="NZ_BMJZ01000004.1"/>
</dbReference>
<dbReference type="EMBL" id="NOXS01000031">
    <property type="protein sequence ID" value="OYQ19270.1"/>
    <property type="molecule type" value="Genomic_DNA"/>
</dbReference>
<evidence type="ECO:0000313" key="1">
    <source>
        <dbReference type="EMBL" id="OYQ19270.1"/>
    </source>
</evidence>
<dbReference type="AlphaFoldDB" id="A0A255XSP5"/>
<dbReference type="Proteomes" id="UP000216361">
    <property type="component" value="Unassembled WGS sequence"/>
</dbReference>
<dbReference type="Pfam" id="PF10649">
    <property type="entry name" value="DUF2478"/>
    <property type="match status" value="1"/>
</dbReference>
<proteinExistence type="predicted"/>
<protein>
    <recommendedName>
        <fullName evidence="3">3-dehydroquinate dehydratase</fullName>
    </recommendedName>
</protein>
<reference evidence="1 2" key="1">
    <citation type="submission" date="2017-07" db="EMBL/GenBank/DDBJ databases">
        <title>Elstera cyanobacteriorum sp. nov., a novel bacterium isolated from cyanobacterial aggregates in a eutrophic lake.</title>
        <authorList>
            <person name="Cai H."/>
        </authorList>
    </citation>
    <scope>NUCLEOTIDE SEQUENCE [LARGE SCALE GENOMIC DNA]</scope>
    <source>
        <strain evidence="1 2">TH019</strain>
    </source>
</reference>
<name>A0A255XSP5_9PROT</name>
<accession>A0A255XSP5</accession>
<dbReference type="InterPro" id="IPR018912">
    <property type="entry name" value="DUF2478"/>
</dbReference>
<dbReference type="OrthoDB" id="5918880at2"/>
<evidence type="ECO:0000313" key="2">
    <source>
        <dbReference type="Proteomes" id="UP000216361"/>
    </source>
</evidence>